<protein>
    <recommendedName>
        <fullName evidence="4">DUF4386 family protein</fullName>
    </recommendedName>
</protein>
<feature type="transmembrane region" description="Helical" evidence="1">
    <location>
        <begin position="90"/>
        <end position="123"/>
    </location>
</feature>
<evidence type="ECO:0008006" key="4">
    <source>
        <dbReference type="Google" id="ProtNLM"/>
    </source>
</evidence>
<dbReference type="AlphaFoldDB" id="A0A1H2TPY4"/>
<keyword evidence="1" id="KW-0812">Transmembrane</keyword>
<keyword evidence="1" id="KW-0472">Membrane</keyword>
<dbReference type="EMBL" id="FNNH01000012">
    <property type="protein sequence ID" value="SDW45921.1"/>
    <property type="molecule type" value="Genomic_DNA"/>
</dbReference>
<feature type="transmembrane region" description="Helical" evidence="1">
    <location>
        <begin position="172"/>
        <end position="192"/>
    </location>
</feature>
<gene>
    <name evidence="2" type="ORF">SAMN05421882_10128</name>
</gene>
<reference evidence="2 3" key="1">
    <citation type="submission" date="2016-10" db="EMBL/GenBank/DDBJ databases">
        <authorList>
            <person name="de Groot N.N."/>
        </authorList>
    </citation>
    <scope>NUCLEOTIDE SEQUENCE [LARGE SCALE GENOMIC DNA]</scope>
    <source>
        <strain evidence="2 3">Nm110</strain>
    </source>
</reference>
<proteinExistence type="predicted"/>
<keyword evidence="1" id="KW-1133">Transmembrane helix</keyword>
<accession>A0A1H2TPY4</accession>
<feature type="transmembrane region" description="Helical" evidence="1">
    <location>
        <begin position="143"/>
        <end position="165"/>
    </location>
</feature>
<dbReference type="Proteomes" id="UP000183454">
    <property type="component" value="Unassembled WGS sequence"/>
</dbReference>
<evidence type="ECO:0000313" key="3">
    <source>
        <dbReference type="Proteomes" id="UP000183454"/>
    </source>
</evidence>
<evidence type="ECO:0000256" key="1">
    <source>
        <dbReference type="SAM" id="Phobius"/>
    </source>
</evidence>
<feature type="transmembrane region" description="Helical" evidence="1">
    <location>
        <begin position="60"/>
        <end position="78"/>
    </location>
</feature>
<organism evidence="2 3">
    <name type="scientific">Nitrosomonas communis</name>
    <dbReference type="NCBI Taxonomy" id="44574"/>
    <lineage>
        <taxon>Bacteria</taxon>
        <taxon>Pseudomonadati</taxon>
        <taxon>Pseudomonadota</taxon>
        <taxon>Betaproteobacteria</taxon>
        <taxon>Nitrosomonadales</taxon>
        <taxon>Nitrosomonadaceae</taxon>
        <taxon>Nitrosomonas</taxon>
    </lineage>
</organism>
<feature type="transmembrane region" description="Helical" evidence="1">
    <location>
        <begin position="20"/>
        <end position="40"/>
    </location>
</feature>
<sequence length="227" mass="25027">MEQEKVLTHNRLKTPRAAAVAGIMFSVLYTTSLILFRVSVPADPHDAGIWLVGGRKAVNLALYLLPFAGIAFLWFIGVLRDRIGIYEDRFFATVFLGSGLLFLAMLFASGAVAAGILISYSIIPDKFVESGIYTFGRTVVYQIVNVYAVKMAGVFMISICTVAVRTKIFPQWIALLGYAMALLLLLSAGYFYWTPLAFPLWVLLVSTYILLTNLKNKPNTVSPPAQS</sequence>
<name>A0A1H2TPY4_9PROT</name>
<evidence type="ECO:0000313" key="2">
    <source>
        <dbReference type="EMBL" id="SDW45921.1"/>
    </source>
</evidence>